<dbReference type="NCBIfam" id="TIGR01383">
    <property type="entry name" value="not_thiJ"/>
    <property type="match status" value="1"/>
</dbReference>
<dbReference type="AlphaFoldDB" id="A0A074IUP1"/>
<organism evidence="2 3">
    <name type="scientific">Streptococcus salivarius</name>
    <dbReference type="NCBI Taxonomy" id="1304"/>
    <lineage>
        <taxon>Bacteria</taxon>
        <taxon>Bacillati</taxon>
        <taxon>Bacillota</taxon>
        <taxon>Bacilli</taxon>
        <taxon>Lactobacillales</taxon>
        <taxon>Streptococcaceae</taxon>
        <taxon>Streptococcus</taxon>
    </lineage>
</organism>
<dbReference type="Pfam" id="PF01965">
    <property type="entry name" value="DJ-1_PfpI"/>
    <property type="match status" value="1"/>
</dbReference>
<dbReference type="InterPro" id="IPR002818">
    <property type="entry name" value="DJ-1/PfpI"/>
</dbReference>
<protein>
    <submittedName>
        <fullName evidence="2">4-methyl-5(B-hydroxyethyl)-thiazole monophosphate biosynthesis protein</fullName>
    </submittedName>
</protein>
<reference evidence="2 3" key="1">
    <citation type="submission" date="2014-04" db="EMBL/GenBank/DDBJ databases">
        <title>Variable characteristics of bacteriocin-producing Streptococcus salivarius strains isolated from Malaysian subjects.</title>
        <authorList>
            <person name="Philip K."/>
            <person name="Barbour A."/>
        </authorList>
    </citation>
    <scope>NUCLEOTIDE SEQUENCE [LARGE SCALE GENOMIC DNA]</scope>
    <source>
        <strain evidence="2 3">NU10</strain>
    </source>
</reference>
<dbReference type="PANTHER" id="PTHR48094:SF12">
    <property type="entry name" value="PARKINSON DISEASE PROTEIN 7 HOMOLOG"/>
    <property type="match status" value="1"/>
</dbReference>
<evidence type="ECO:0000259" key="1">
    <source>
        <dbReference type="Pfam" id="PF01965"/>
    </source>
</evidence>
<dbReference type="InterPro" id="IPR050325">
    <property type="entry name" value="Prot/Nucl_acid_deglycase"/>
</dbReference>
<dbReference type="SUPFAM" id="SSF52317">
    <property type="entry name" value="Class I glutamine amidotransferase-like"/>
    <property type="match status" value="1"/>
</dbReference>
<proteinExistence type="predicted"/>
<evidence type="ECO:0000313" key="2">
    <source>
        <dbReference type="EMBL" id="KEO43785.1"/>
    </source>
</evidence>
<dbReference type="EMBL" id="JJMT01000026">
    <property type="protein sequence ID" value="KEO43785.1"/>
    <property type="molecule type" value="Genomic_DNA"/>
</dbReference>
<dbReference type="Gene3D" id="3.40.50.880">
    <property type="match status" value="1"/>
</dbReference>
<dbReference type="PANTHER" id="PTHR48094">
    <property type="entry name" value="PROTEIN/NUCLEIC ACID DEGLYCASE DJ-1-RELATED"/>
    <property type="match status" value="1"/>
</dbReference>
<dbReference type="InterPro" id="IPR029062">
    <property type="entry name" value="Class_I_gatase-like"/>
</dbReference>
<dbReference type="GO" id="GO:0005737">
    <property type="term" value="C:cytoplasm"/>
    <property type="evidence" value="ECO:0007669"/>
    <property type="project" value="TreeGrafter"/>
</dbReference>
<dbReference type="Proteomes" id="UP000027855">
    <property type="component" value="Unassembled WGS sequence"/>
</dbReference>
<comment type="caution">
    <text evidence="2">The sequence shown here is derived from an EMBL/GenBank/DDBJ whole genome shotgun (WGS) entry which is preliminary data.</text>
</comment>
<gene>
    <name evidence="2" type="ORF">DL07_06460</name>
</gene>
<dbReference type="CDD" id="cd03135">
    <property type="entry name" value="GATase1_DJ-1"/>
    <property type="match status" value="1"/>
</dbReference>
<evidence type="ECO:0000313" key="3">
    <source>
        <dbReference type="Proteomes" id="UP000027855"/>
    </source>
</evidence>
<feature type="domain" description="DJ-1/PfpI" evidence="1">
    <location>
        <begin position="3"/>
        <end position="162"/>
    </location>
</feature>
<accession>A0A074IUP1</accession>
<dbReference type="InterPro" id="IPR006287">
    <property type="entry name" value="DJ-1"/>
</dbReference>
<dbReference type="RefSeq" id="WP_037603244.1">
    <property type="nucleotide sequence ID" value="NZ_CP015282.1"/>
</dbReference>
<name>A0A074IUP1_STRSL</name>
<sequence>MTKVAVVFAEGFEEIEALSPVDVFRRAGFDCNMLGLESASVTGSHGIQVAMDGVFDGNFADYDLVVLPGGMPGSTNLRDNETLIASLQEAAKAGKYVAAICAAPIVLERAGLLEGRKFTCFPGVEEQIASGEHQTDLVVVDGNIVTSRGAGTALAFAYALVDLLGGDGQQLAHTMVYDRLFK</sequence>